<dbReference type="RefSeq" id="WP_344903158.1">
    <property type="nucleotide sequence ID" value="NZ_BAAAWD010000019.1"/>
</dbReference>
<dbReference type="Pfam" id="PF12840">
    <property type="entry name" value="HTH_20"/>
    <property type="match status" value="1"/>
</dbReference>
<sequence length="203" mass="21991">MSTTDLLLHPVRMRILQTLFDTDPMTTAQLRDRLPDIAPATMYRHIAVLTDAGVLEVADERRVRGTVERSYRVRPEQGAVDPAARAAMTREDHQRAFTTFAASLMADFGRYLAHEDADPVSDGVVYRQAAVCLTEDEFAVMVEEIERAVLARAGHAEGDGRTRRIVSLVVVPDGPRPEPGADPGPETGTGIGTGRPADQAGGS</sequence>
<organism evidence="3 4">
    <name type="scientific">Streptosporangium longisporum</name>
    <dbReference type="NCBI Taxonomy" id="46187"/>
    <lineage>
        <taxon>Bacteria</taxon>
        <taxon>Bacillati</taxon>
        <taxon>Actinomycetota</taxon>
        <taxon>Actinomycetes</taxon>
        <taxon>Streptosporangiales</taxon>
        <taxon>Streptosporangiaceae</taxon>
        <taxon>Streptosporangium</taxon>
    </lineage>
</organism>
<keyword evidence="4" id="KW-1185">Reference proteome</keyword>
<dbReference type="EMBL" id="BAAAWD010000019">
    <property type="protein sequence ID" value="GAA3030279.1"/>
    <property type="molecule type" value="Genomic_DNA"/>
</dbReference>
<accession>A0ABP6L4W8</accession>
<dbReference type="Proteomes" id="UP001499930">
    <property type="component" value="Unassembled WGS sequence"/>
</dbReference>
<dbReference type="InterPro" id="IPR001845">
    <property type="entry name" value="HTH_ArsR_DNA-bd_dom"/>
</dbReference>
<gene>
    <name evidence="3" type="ORF">GCM10017559_66190</name>
</gene>
<proteinExistence type="predicted"/>
<evidence type="ECO:0000313" key="3">
    <source>
        <dbReference type="EMBL" id="GAA3030279.1"/>
    </source>
</evidence>
<dbReference type="Gene3D" id="1.10.10.10">
    <property type="entry name" value="Winged helix-like DNA-binding domain superfamily/Winged helix DNA-binding domain"/>
    <property type="match status" value="1"/>
</dbReference>
<feature type="region of interest" description="Disordered" evidence="1">
    <location>
        <begin position="172"/>
        <end position="203"/>
    </location>
</feature>
<dbReference type="Gene3D" id="6.10.140.2180">
    <property type="match status" value="1"/>
</dbReference>
<name>A0ABP6L4W8_9ACTN</name>
<reference evidence="4" key="1">
    <citation type="journal article" date="2019" name="Int. J. Syst. Evol. Microbiol.">
        <title>The Global Catalogue of Microorganisms (GCM) 10K type strain sequencing project: providing services to taxonomists for standard genome sequencing and annotation.</title>
        <authorList>
            <consortium name="The Broad Institute Genomics Platform"/>
            <consortium name="The Broad Institute Genome Sequencing Center for Infectious Disease"/>
            <person name="Wu L."/>
            <person name="Ma J."/>
        </authorList>
    </citation>
    <scope>NUCLEOTIDE SEQUENCE [LARGE SCALE GENOMIC DNA]</scope>
    <source>
        <strain evidence="4">JCM 3106</strain>
    </source>
</reference>
<dbReference type="SMART" id="SM00418">
    <property type="entry name" value="HTH_ARSR"/>
    <property type="match status" value="1"/>
</dbReference>
<evidence type="ECO:0000313" key="4">
    <source>
        <dbReference type="Proteomes" id="UP001499930"/>
    </source>
</evidence>
<dbReference type="InterPro" id="IPR011991">
    <property type="entry name" value="ArsR-like_HTH"/>
</dbReference>
<dbReference type="InterPro" id="IPR036388">
    <property type="entry name" value="WH-like_DNA-bd_sf"/>
</dbReference>
<comment type="caution">
    <text evidence="3">The sequence shown here is derived from an EMBL/GenBank/DDBJ whole genome shotgun (WGS) entry which is preliminary data.</text>
</comment>
<evidence type="ECO:0000259" key="2">
    <source>
        <dbReference type="SMART" id="SM00418"/>
    </source>
</evidence>
<dbReference type="InterPro" id="IPR036390">
    <property type="entry name" value="WH_DNA-bd_sf"/>
</dbReference>
<feature type="domain" description="HTH arsR-type" evidence="2">
    <location>
        <begin position="6"/>
        <end position="91"/>
    </location>
</feature>
<evidence type="ECO:0000256" key="1">
    <source>
        <dbReference type="SAM" id="MobiDB-lite"/>
    </source>
</evidence>
<dbReference type="CDD" id="cd00090">
    <property type="entry name" value="HTH_ARSR"/>
    <property type="match status" value="1"/>
</dbReference>
<protein>
    <submittedName>
        <fullName evidence="3">Helix-turn-helix domain-containing protein</fullName>
    </submittedName>
</protein>
<dbReference type="SUPFAM" id="SSF46785">
    <property type="entry name" value="Winged helix' DNA-binding domain"/>
    <property type="match status" value="1"/>
</dbReference>